<dbReference type="Pfam" id="PF01590">
    <property type="entry name" value="GAF"/>
    <property type="match status" value="1"/>
</dbReference>
<dbReference type="CDD" id="cd06170">
    <property type="entry name" value="LuxR_C_like"/>
    <property type="match status" value="1"/>
</dbReference>
<keyword evidence="1" id="KW-0805">Transcription regulation</keyword>
<dbReference type="Gene3D" id="3.30.450.40">
    <property type="match status" value="1"/>
</dbReference>
<dbReference type="Pfam" id="PF00196">
    <property type="entry name" value="GerE"/>
    <property type="match status" value="1"/>
</dbReference>
<feature type="domain" description="HTH luxR-type" evidence="4">
    <location>
        <begin position="211"/>
        <end position="276"/>
    </location>
</feature>
<keyword evidence="2" id="KW-0238">DNA-binding</keyword>
<dbReference type="InterPro" id="IPR036388">
    <property type="entry name" value="WH-like_DNA-bd_sf"/>
</dbReference>
<dbReference type="PRINTS" id="PR00038">
    <property type="entry name" value="HTHLUXR"/>
</dbReference>
<gene>
    <name evidence="5" type="ORF">GS4_23_00480</name>
</gene>
<dbReference type="InterPro" id="IPR029016">
    <property type="entry name" value="GAF-like_dom_sf"/>
</dbReference>
<proteinExistence type="predicted"/>
<dbReference type="InterPro" id="IPR016032">
    <property type="entry name" value="Sig_transdc_resp-reg_C-effctor"/>
</dbReference>
<name>M0QL18_9ACTN</name>
<dbReference type="GO" id="GO:0006355">
    <property type="term" value="P:regulation of DNA-templated transcription"/>
    <property type="evidence" value="ECO:0007669"/>
    <property type="project" value="InterPro"/>
</dbReference>
<dbReference type="eggNOG" id="COG2197">
    <property type="taxonomic scope" value="Bacteria"/>
</dbReference>
<dbReference type="eggNOG" id="COG2203">
    <property type="taxonomic scope" value="Bacteria"/>
</dbReference>
<dbReference type="AlphaFoldDB" id="M0QL18"/>
<dbReference type="SUPFAM" id="SSF55781">
    <property type="entry name" value="GAF domain-like"/>
    <property type="match status" value="1"/>
</dbReference>
<dbReference type="PANTHER" id="PTHR44688">
    <property type="entry name" value="DNA-BINDING TRANSCRIPTIONAL ACTIVATOR DEVR_DOSR"/>
    <property type="match status" value="1"/>
</dbReference>
<comment type="caution">
    <text evidence="5">The sequence shown here is derived from an EMBL/GenBank/DDBJ whole genome shotgun (WGS) entry which is preliminary data.</text>
</comment>
<evidence type="ECO:0000256" key="3">
    <source>
        <dbReference type="ARBA" id="ARBA00023163"/>
    </source>
</evidence>
<dbReference type="STRING" id="1223545.GS4_23_00480"/>
<dbReference type="Gene3D" id="1.10.10.10">
    <property type="entry name" value="Winged helix-like DNA-binding domain superfamily/Winged helix DNA-binding domain"/>
    <property type="match status" value="1"/>
</dbReference>
<dbReference type="EMBL" id="BANX01000023">
    <property type="protein sequence ID" value="GAC69253.1"/>
    <property type="molecule type" value="Genomic_DNA"/>
</dbReference>
<evidence type="ECO:0000313" key="6">
    <source>
        <dbReference type="Proteomes" id="UP000011666"/>
    </source>
</evidence>
<sequence>MSGERGTTMADAVLRGPLTDALRRVRRHSGVPLAFGGVVEDAANLRLKHFVGTTVGALDGVAVDVGHGLGGKVIALNRPIVVDDYLKTPRITHRYNQIIAAEGLRAMAAAPVIVDRSPIAVLYGALHTTDPIGDRTLQVLATEARAVEQQVVAARAVVEHDGRTPEVSALRDRLAGAYAQLRLVARELDDAELADQLQRISDSLLDGARSTEQPTVSLTAREVDVLASVALGHSNARIAETLGVTAMTVKGYVKDAMRKLDASTRLEAVVRARAVGILP</sequence>
<dbReference type="GO" id="GO:0003677">
    <property type="term" value="F:DNA binding"/>
    <property type="evidence" value="ECO:0007669"/>
    <property type="project" value="UniProtKB-KW"/>
</dbReference>
<keyword evidence="3" id="KW-0804">Transcription</keyword>
<evidence type="ECO:0000256" key="2">
    <source>
        <dbReference type="ARBA" id="ARBA00023125"/>
    </source>
</evidence>
<dbReference type="SUPFAM" id="SSF46894">
    <property type="entry name" value="C-terminal effector domain of the bipartite response regulators"/>
    <property type="match status" value="1"/>
</dbReference>
<dbReference type="PROSITE" id="PS50043">
    <property type="entry name" value="HTH_LUXR_2"/>
    <property type="match status" value="1"/>
</dbReference>
<dbReference type="Proteomes" id="UP000011666">
    <property type="component" value="Unassembled WGS sequence"/>
</dbReference>
<reference evidence="5 6" key="1">
    <citation type="submission" date="2013-01" db="EMBL/GenBank/DDBJ databases">
        <title>Whole genome shotgun sequence of Gordonia soli NBRC 108243.</title>
        <authorList>
            <person name="Isaki-Nakamura S."/>
            <person name="Hosoyama A."/>
            <person name="Tsuchikane K."/>
            <person name="Ando Y."/>
            <person name="Baba S."/>
            <person name="Ohji S."/>
            <person name="Hamada M."/>
            <person name="Tamura T."/>
            <person name="Yamazoe A."/>
            <person name="Yamazaki S."/>
            <person name="Fujita N."/>
        </authorList>
    </citation>
    <scope>NUCLEOTIDE SEQUENCE [LARGE SCALE GENOMIC DNA]</scope>
    <source>
        <strain evidence="5 6">NBRC 108243</strain>
    </source>
</reference>
<protein>
    <submittedName>
        <fullName evidence="5">Putative LuxR family transcriptional regulator</fullName>
    </submittedName>
</protein>
<evidence type="ECO:0000313" key="5">
    <source>
        <dbReference type="EMBL" id="GAC69253.1"/>
    </source>
</evidence>
<dbReference type="InterPro" id="IPR000792">
    <property type="entry name" value="Tscrpt_reg_LuxR_C"/>
</dbReference>
<dbReference type="InterPro" id="IPR003018">
    <property type="entry name" value="GAF"/>
</dbReference>
<organism evidence="5 6">
    <name type="scientific">Gordonia soli NBRC 108243</name>
    <dbReference type="NCBI Taxonomy" id="1223545"/>
    <lineage>
        <taxon>Bacteria</taxon>
        <taxon>Bacillati</taxon>
        <taxon>Actinomycetota</taxon>
        <taxon>Actinomycetes</taxon>
        <taxon>Mycobacteriales</taxon>
        <taxon>Gordoniaceae</taxon>
        <taxon>Gordonia</taxon>
    </lineage>
</organism>
<evidence type="ECO:0000259" key="4">
    <source>
        <dbReference type="PROSITE" id="PS50043"/>
    </source>
</evidence>
<evidence type="ECO:0000256" key="1">
    <source>
        <dbReference type="ARBA" id="ARBA00023015"/>
    </source>
</evidence>
<accession>M0QL18</accession>
<keyword evidence="6" id="KW-1185">Reference proteome</keyword>
<dbReference type="PANTHER" id="PTHR44688:SF16">
    <property type="entry name" value="DNA-BINDING TRANSCRIPTIONAL ACTIVATOR DEVR_DOSR"/>
    <property type="match status" value="1"/>
</dbReference>
<dbReference type="SMART" id="SM00421">
    <property type="entry name" value="HTH_LUXR"/>
    <property type="match status" value="1"/>
</dbReference>